<evidence type="ECO:0000256" key="1">
    <source>
        <dbReference type="ARBA" id="ARBA00005953"/>
    </source>
</evidence>
<dbReference type="PANTHER" id="PTHR31793:SF27">
    <property type="entry name" value="NOVEL THIOESTERASE SUPERFAMILY DOMAIN AND SAPOSIN A-TYPE DOMAIN CONTAINING PROTEIN (0610012H03RIK)"/>
    <property type="match status" value="1"/>
</dbReference>
<dbReference type="InterPro" id="IPR029069">
    <property type="entry name" value="HotDog_dom_sf"/>
</dbReference>
<dbReference type="InterPro" id="IPR050563">
    <property type="entry name" value="4-hydroxybenzoyl-CoA_TE"/>
</dbReference>
<name>A0A1W9KYI1_9BURK</name>
<organism evidence="3 4">
    <name type="scientific">Rhodoferax ferrireducens</name>
    <dbReference type="NCBI Taxonomy" id="192843"/>
    <lineage>
        <taxon>Bacteria</taxon>
        <taxon>Pseudomonadati</taxon>
        <taxon>Pseudomonadota</taxon>
        <taxon>Betaproteobacteria</taxon>
        <taxon>Burkholderiales</taxon>
        <taxon>Comamonadaceae</taxon>
        <taxon>Rhodoferax</taxon>
    </lineage>
</organism>
<dbReference type="EMBL" id="MTEI01000001">
    <property type="protein sequence ID" value="OQW89801.1"/>
    <property type="molecule type" value="Genomic_DNA"/>
</dbReference>
<evidence type="ECO:0000313" key="3">
    <source>
        <dbReference type="EMBL" id="OQW89801.1"/>
    </source>
</evidence>
<accession>A0A1W9KYI1</accession>
<evidence type="ECO:0000313" key="4">
    <source>
        <dbReference type="Proteomes" id="UP000192505"/>
    </source>
</evidence>
<dbReference type="SUPFAM" id="SSF54637">
    <property type="entry name" value="Thioesterase/thiol ester dehydrase-isomerase"/>
    <property type="match status" value="1"/>
</dbReference>
<evidence type="ECO:0000256" key="2">
    <source>
        <dbReference type="ARBA" id="ARBA00022801"/>
    </source>
</evidence>
<dbReference type="PANTHER" id="PTHR31793">
    <property type="entry name" value="4-HYDROXYBENZOYL-COA THIOESTERASE FAMILY MEMBER"/>
    <property type="match status" value="1"/>
</dbReference>
<protein>
    <submittedName>
        <fullName evidence="3">Thioesterase</fullName>
    </submittedName>
</protein>
<dbReference type="Proteomes" id="UP000192505">
    <property type="component" value="Unassembled WGS sequence"/>
</dbReference>
<sequence>MTRICIRLPSQFAFSTDITLYQSHLNYGGHLDNALLLTVVSEARVRFFKSLGYTELDVEGVGILVADAALQYRSEAFHGEVMVVRLGATDLGRKGFDLVWSMNELTTQREVARGKTGIVFFDYANHQVVPMPAAFRDKMARFKAPSALEASLAQSELVPA</sequence>
<proteinExistence type="inferred from homology"/>
<comment type="caution">
    <text evidence="3">The sequence shown here is derived from an EMBL/GenBank/DDBJ whole genome shotgun (WGS) entry which is preliminary data.</text>
</comment>
<dbReference type="GO" id="GO:0047617">
    <property type="term" value="F:fatty acyl-CoA hydrolase activity"/>
    <property type="evidence" value="ECO:0007669"/>
    <property type="project" value="TreeGrafter"/>
</dbReference>
<gene>
    <name evidence="3" type="ORF">BWK72_00680</name>
</gene>
<reference evidence="3 4" key="1">
    <citation type="submission" date="2017-01" db="EMBL/GenBank/DDBJ databases">
        <title>Novel large sulfur bacteria in the metagenomes of groundwater-fed chemosynthetic microbial mats in the Lake Huron basin.</title>
        <authorList>
            <person name="Sharrar A.M."/>
            <person name="Flood B.E."/>
            <person name="Bailey J.V."/>
            <person name="Jones D.S."/>
            <person name="Biddanda B."/>
            <person name="Ruberg S.A."/>
            <person name="Marcus D.N."/>
            <person name="Dick G.J."/>
        </authorList>
    </citation>
    <scope>NUCLEOTIDE SEQUENCE [LARGE SCALE GENOMIC DNA]</scope>
    <source>
        <strain evidence="3">A7</strain>
    </source>
</reference>
<comment type="similarity">
    <text evidence="1">Belongs to the 4-hydroxybenzoyl-CoA thioesterase family.</text>
</comment>
<dbReference type="CDD" id="cd00586">
    <property type="entry name" value="4HBT"/>
    <property type="match status" value="1"/>
</dbReference>
<dbReference type="Gene3D" id="3.10.129.10">
    <property type="entry name" value="Hotdog Thioesterase"/>
    <property type="match status" value="1"/>
</dbReference>
<dbReference type="Pfam" id="PF13279">
    <property type="entry name" value="4HBT_2"/>
    <property type="match status" value="1"/>
</dbReference>
<keyword evidence="2" id="KW-0378">Hydrolase</keyword>
<dbReference type="AlphaFoldDB" id="A0A1W9KYI1"/>